<keyword evidence="9" id="KW-0472">Membrane</keyword>
<evidence type="ECO:0000259" key="11">
    <source>
        <dbReference type="Pfam" id="PF01610"/>
    </source>
</evidence>
<dbReference type="CDD" id="cd03505">
    <property type="entry name" value="Delta9-FADS-like"/>
    <property type="match status" value="1"/>
</dbReference>
<organism evidence="12 13">
    <name type="scientific">Hahella chejuensis (strain KCTC 2396)</name>
    <dbReference type="NCBI Taxonomy" id="349521"/>
    <lineage>
        <taxon>Bacteria</taxon>
        <taxon>Pseudomonadati</taxon>
        <taxon>Pseudomonadota</taxon>
        <taxon>Gammaproteobacteria</taxon>
        <taxon>Oceanospirillales</taxon>
        <taxon>Hahellaceae</taxon>
        <taxon>Hahella</taxon>
    </lineage>
</organism>
<dbReference type="PANTHER" id="PTHR11351:SF33">
    <property type="entry name" value="DELTA-9 FATTY ACID DESATURASE, DESA"/>
    <property type="match status" value="1"/>
</dbReference>
<evidence type="ECO:0000256" key="2">
    <source>
        <dbReference type="ARBA" id="ARBA00008749"/>
    </source>
</evidence>
<feature type="domain" description="Fatty acid desaturase" evidence="10">
    <location>
        <begin position="11"/>
        <end position="213"/>
    </location>
</feature>
<dbReference type="HOGENOM" id="CLU_062181_0_0_6"/>
<dbReference type="KEGG" id="hch:HCH_00568"/>
<dbReference type="PANTHER" id="PTHR11351">
    <property type="entry name" value="ACYL-COA DESATURASE"/>
    <property type="match status" value="1"/>
</dbReference>
<dbReference type="GO" id="GO:0006631">
    <property type="term" value="P:fatty acid metabolic process"/>
    <property type="evidence" value="ECO:0007669"/>
    <property type="project" value="UniProtKB-KW"/>
</dbReference>
<evidence type="ECO:0000256" key="1">
    <source>
        <dbReference type="ARBA" id="ARBA00004141"/>
    </source>
</evidence>
<comment type="similarity">
    <text evidence="2">Belongs to the fatty acid desaturase type 2 family.</text>
</comment>
<dbReference type="GO" id="GO:0016717">
    <property type="term" value="F:oxidoreductase activity, acting on paired donors, with oxidation of a pair of donors resulting in the reduction of molecular oxygen to two molecules of water"/>
    <property type="evidence" value="ECO:0007669"/>
    <property type="project" value="InterPro"/>
</dbReference>
<dbReference type="GO" id="GO:0016020">
    <property type="term" value="C:membrane"/>
    <property type="evidence" value="ECO:0007669"/>
    <property type="project" value="UniProtKB-SubCell"/>
</dbReference>
<evidence type="ECO:0000256" key="4">
    <source>
        <dbReference type="ARBA" id="ARBA00022832"/>
    </source>
</evidence>
<feature type="domain" description="Transposase IS204/IS1001/IS1096/IS1165 DDE" evidence="11">
    <location>
        <begin position="290"/>
        <end position="385"/>
    </location>
</feature>
<dbReference type="EMBL" id="CP000155">
    <property type="protein sequence ID" value="ABC27472.1"/>
    <property type="molecule type" value="Genomic_DNA"/>
</dbReference>
<dbReference type="InterPro" id="IPR005804">
    <property type="entry name" value="FA_desaturase_dom"/>
</dbReference>
<dbReference type="InterPro" id="IPR002560">
    <property type="entry name" value="Transposase_DDE"/>
</dbReference>
<keyword evidence="6" id="KW-0560">Oxidoreductase</keyword>
<dbReference type="Proteomes" id="UP000000238">
    <property type="component" value="Chromosome"/>
</dbReference>
<keyword evidence="13" id="KW-1185">Reference proteome</keyword>
<evidence type="ECO:0000313" key="12">
    <source>
        <dbReference type="EMBL" id="ABC27472.1"/>
    </source>
</evidence>
<keyword evidence="8" id="KW-0443">Lipid metabolism</keyword>
<protein>
    <submittedName>
        <fullName evidence="12">Fatty-acid desaturase</fullName>
    </submittedName>
</protein>
<name>Q2SPF2_HAHCH</name>
<gene>
    <name evidence="12" type="ordered locus">HCH_00568</name>
</gene>
<sequence length="397" mass="46111">MWYEGLLGLTAWQTVLATLILTQITIVSVTVYLHRHSAHNSIDLHPALAHFFRFWLWLTTGMITKEWTAVHRKHHAKCETEEDPHSPVKKGLKTVFWSGAELYKAGATEETLKRYGQRTPDDWLERNLYAPYNWIGITVMAVIDLLLFGAKGITVWAVQMMWIPFFAAGVINGIAHFFGYRNFECTDNARNISPWGFFIGGEELHNNHHTYPHSPKLSVKPWEFDIGWMWIKIFEFLRLAKAKPVGPIAHQVPGKSLLDVDTLMAIANNRFQVMVQYRKKVLAPLLNERKLQLPPEERTLLQKVRKLMYREESLIHPQEHHCLQEVLAKHETLQMIYHKSKELQAIWKRQPGMQYQDKVAALREWCHQAEQSGVRHLEEFAAWLKSFSLVPAPAVAR</sequence>
<evidence type="ECO:0000256" key="3">
    <source>
        <dbReference type="ARBA" id="ARBA00022692"/>
    </source>
</evidence>
<dbReference type="STRING" id="349521.HCH_00568"/>
<keyword evidence="7" id="KW-0408">Iron</keyword>
<dbReference type="Pfam" id="PF00487">
    <property type="entry name" value="FA_desaturase"/>
    <property type="match status" value="1"/>
</dbReference>
<keyword evidence="4" id="KW-0276">Fatty acid metabolism</keyword>
<evidence type="ECO:0000256" key="6">
    <source>
        <dbReference type="ARBA" id="ARBA00023002"/>
    </source>
</evidence>
<dbReference type="InterPro" id="IPR015876">
    <property type="entry name" value="Acyl-CoA_DS"/>
</dbReference>
<evidence type="ECO:0000313" key="13">
    <source>
        <dbReference type="Proteomes" id="UP000000238"/>
    </source>
</evidence>
<dbReference type="RefSeq" id="WP_011394549.1">
    <property type="nucleotide sequence ID" value="NC_007645.1"/>
</dbReference>
<dbReference type="OrthoDB" id="19906at2"/>
<comment type="subcellular location">
    <subcellularLocation>
        <location evidence="1">Membrane</location>
        <topology evidence="1">Multi-pass membrane protein</topology>
    </subcellularLocation>
</comment>
<keyword evidence="3" id="KW-0812">Transmembrane</keyword>
<keyword evidence="5" id="KW-1133">Transmembrane helix</keyword>
<dbReference type="eggNOG" id="COG1398">
    <property type="taxonomic scope" value="Bacteria"/>
</dbReference>
<dbReference type="Pfam" id="PF01610">
    <property type="entry name" value="DDE_Tnp_ISL3"/>
    <property type="match status" value="1"/>
</dbReference>
<accession>Q2SPF2</accession>
<evidence type="ECO:0000256" key="7">
    <source>
        <dbReference type="ARBA" id="ARBA00023004"/>
    </source>
</evidence>
<dbReference type="AlphaFoldDB" id="Q2SPF2"/>
<evidence type="ECO:0000259" key="10">
    <source>
        <dbReference type="Pfam" id="PF00487"/>
    </source>
</evidence>
<evidence type="ECO:0000256" key="8">
    <source>
        <dbReference type="ARBA" id="ARBA00023098"/>
    </source>
</evidence>
<proteinExistence type="inferred from homology"/>
<evidence type="ECO:0000256" key="9">
    <source>
        <dbReference type="ARBA" id="ARBA00023136"/>
    </source>
</evidence>
<evidence type="ECO:0000256" key="5">
    <source>
        <dbReference type="ARBA" id="ARBA00022989"/>
    </source>
</evidence>
<reference evidence="12 13" key="1">
    <citation type="journal article" date="2005" name="Nucleic Acids Res.">
        <title>Genomic blueprint of Hahella chejuensis, a marine microbe producing an algicidal agent.</title>
        <authorList>
            <person name="Jeong H."/>
            <person name="Yim J.H."/>
            <person name="Lee C."/>
            <person name="Choi S.-H."/>
            <person name="Park Y.K."/>
            <person name="Yoon S.H."/>
            <person name="Hur C.-G."/>
            <person name="Kang H.-Y."/>
            <person name="Kim D."/>
            <person name="Lee H.H."/>
            <person name="Park K.H."/>
            <person name="Park S.-H."/>
            <person name="Park H.-S."/>
            <person name="Lee H.K."/>
            <person name="Oh T.K."/>
            <person name="Kim J.F."/>
        </authorList>
    </citation>
    <scope>NUCLEOTIDE SEQUENCE [LARGE SCALE GENOMIC DNA]</scope>
    <source>
        <strain evidence="12 13">KCTC 2396</strain>
    </source>
</reference>